<feature type="compositionally biased region" description="Polar residues" evidence="1">
    <location>
        <begin position="944"/>
        <end position="964"/>
    </location>
</feature>
<name>A0AAE1LUM2_9NEOP</name>
<dbReference type="Proteomes" id="UP001219518">
    <property type="component" value="Unassembled WGS sequence"/>
</dbReference>
<feature type="domain" description="Reverse transcriptase" evidence="2">
    <location>
        <begin position="196"/>
        <end position="492"/>
    </location>
</feature>
<feature type="compositionally biased region" description="Low complexity" evidence="1">
    <location>
        <begin position="965"/>
        <end position="983"/>
    </location>
</feature>
<dbReference type="InterPro" id="IPR043502">
    <property type="entry name" value="DNA/RNA_pol_sf"/>
</dbReference>
<proteinExistence type="predicted"/>
<feature type="region of interest" description="Disordered" evidence="1">
    <location>
        <begin position="944"/>
        <end position="983"/>
    </location>
</feature>
<evidence type="ECO:0000313" key="4">
    <source>
        <dbReference type="Proteomes" id="UP001219518"/>
    </source>
</evidence>
<feature type="compositionally biased region" description="Low complexity" evidence="1">
    <location>
        <begin position="896"/>
        <end position="913"/>
    </location>
</feature>
<comment type="caution">
    <text evidence="3">The sequence shown here is derived from an EMBL/GenBank/DDBJ whole genome shotgun (WGS) entry which is preliminary data.</text>
</comment>
<accession>A0AAE1LUM2</accession>
<reference evidence="3" key="2">
    <citation type="journal article" date="2023" name="BMC Genomics">
        <title>Pest status, molecular evolution, and epigenetic factors derived from the genome assembly of Frankliniella fusca, a thysanopteran phytovirus vector.</title>
        <authorList>
            <person name="Catto M.A."/>
            <person name="Labadie P.E."/>
            <person name="Jacobson A.L."/>
            <person name="Kennedy G.G."/>
            <person name="Srinivasan R."/>
            <person name="Hunt B.G."/>
        </authorList>
    </citation>
    <scope>NUCLEOTIDE SEQUENCE</scope>
    <source>
        <strain evidence="3">PL_HMW_Pooled</strain>
    </source>
</reference>
<evidence type="ECO:0000259" key="2">
    <source>
        <dbReference type="PROSITE" id="PS50878"/>
    </source>
</evidence>
<protein>
    <submittedName>
        <fullName evidence="3">Transposon TX1 uncharacterized 149 kDa protein</fullName>
    </submittedName>
</protein>
<dbReference type="GO" id="GO:0071897">
    <property type="term" value="P:DNA biosynthetic process"/>
    <property type="evidence" value="ECO:0007669"/>
    <property type="project" value="UniProtKB-ARBA"/>
</dbReference>
<dbReference type="PROSITE" id="PS50878">
    <property type="entry name" value="RT_POL"/>
    <property type="match status" value="1"/>
</dbReference>
<gene>
    <name evidence="3" type="ORF">KUF71_002689</name>
</gene>
<dbReference type="PANTHER" id="PTHR19446">
    <property type="entry name" value="REVERSE TRANSCRIPTASES"/>
    <property type="match status" value="1"/>
</dbReference>
<dbReference type="SUPFAM" id="SSF56672">
    <property type="entry name" value="DNA/RNA polymerases"/>
    <property type="match status" value="1"/>
</dbReference>
<dbReference type="EMBL" id="JAHWGI010001439">
    <property type="protein sequence ID" value="KAK3932718.1"/>
    <property type="molecule type" value="Genomic_DNA"/>
</dbReference>
<feature type="region of interest" description="Disordered" evidence="1">
    <location>
        <begin position="887"/>
        <end position="913"/>
    </location>
</feature>
<evidence type="ECO:0000256" key="1">
    <source>
        <dbReference type="SAM" id="MobiDB-lite"/>
    </source>
</evidence>
<evidence type="ECO:0000313" key="3">
    <source>
        <dbReference type="EMBL" id="KAK3932718.1"/>
    </source>
</evidence>
<dbReference type="AlphaFoldDB" id="A0AAE1LUM2"/>
<keyword evidence="4" id="KW-1185">Reference proteome</keyword>
<dbReference type="InterPro" id="IPR000477">
    <property type="entry name" value="RT_dom"/>
</dbReference>
<dbReference type="Pfam" id="PF00078">
    <property type="entry name" value="RVT_1"/>
    <property type="match status" value="1"/>
</dbReference>
<reference evidence="3" key="1">
    <citation type="submission" date="2021-07" db="EMBL/GenBank/DDBJ databases">
        <authorList>
            <person name="Catto M.A."/>
            <person name="Jacobson A."/>
            <person name="Kennedy G."/>
            <person name="Labadie P."/>
            <person name="Hunt B.G."/>
            <person name="Srinivasan R."/>
        </authorList>
    </citation>
    <scope>NUCLEOTIDE SEQUENCE</scope>
    <source>
        <strain evidence="3">PL_HMW_Pooled</strain>
        <tissue evidence="3">Head</tissue>
    </source>
</reference>
<organism evidence="3 4">
    <name type="scientific">Frankliniella fusca</name>
    <dbReference type="NCBI Taxonomy" id="407009"/>
    <lineage>
        <taxon>Eukaryota</taxon>
        <taxon>Metazoa</taxon>
        <taxon>Ecdysozoa</taxon>
        <taxon>Arthropoda</taxon>
        <taxon>Hexapoda</taxon>
        <taxon>Insecta</taxon>
        <taxon>Pterygota</taxon>
        <taxon>Neoptera</taxon>
        <taxon>Paraneoptera</taxon>
        <taxon>Thysanoptera</taxon>
        <taxon>Terebrantia</taxon>
        <taxon>Thripoidea</taxon>
        <taxon>Thripidae</taxon>
        <taxon>Frankliniella</taxon>
    </lineage>
</organism>
<sequence>MTDLAEEWGRVVASRREAEGVTEWWLRAAKPAIRRVASNITRQLRGETRSKLNFLTTLLSEQCAAPHRTAQLAADIRETKREILAVHAEMLTGCVDKLEDASGRTLQDPGDIQDEFLNFYKNKFQQDSAVPPPARILEVLERSVSEEDNTRLDRTITAEEVLLAVRRSPRRKAPGQDGITAEFYAAAWPVIGESLTLVLNDMWQRQHVPAEMTQVTAPRRVKDFRPITLLDVDAKILARVLTARPNTSCCTTTRSARGGGEARTMSVALCDIRDALSALGVQRRAGCLVSIDFSGAFDAVRHDFLFDVLRRRGVRGRVLGVLQSMYGSATSRLRVNGVLTPVFLVRKSVRQGCPASTLLFSVILAPLLTLLERRLLGLTLASSCIRVSAYAEDAIFVLRGPHESTIVPGVPAQTGQSVGLPTRWPQGLWATQLTVLSGPEHPVREALKDFGEASGLLANPAKCGALAAGTWSSDTDIGFSYKEALKILGVDFYADVRTTTRVNWQRVLASIRGVLKTNAARALGLQQRAQYVQMYGLSKAWNVAQVLPISRTVAKDITGAARMFLWRGLFFTSPMDVCAMPPGSGGLGVPDVYTKSTALFAGRWRAARGCLAAASLEVLLQKHPLGEQARRVPAKAVHFTSMHATLRAAPGAGGAPARDVIRLINEALTAAAPRPVPRVVGKAPDVNWERVWQNVSSRAVPADAKESWWLVVHDLVATRHRLHRCNRAPSRMCPHCNVPDVLLHRLASCRAAKDIWRWARGVLARTLGGRPAPNILLQPDFAAETEERQAAAVWACATTAHYIITTSTPDTQDFDAHVLRSRKKVLDEPDRWPPALVGGLAAWPALLLCFFYRVNSCDVSSRVHFVFRVNSSNVSSRVHFVSRVNSSDVPSRVNTSDVPSRVNSSDVPSRVNSSDVSSRVHFVSRVNSSDVSSRVHFVSRVNSSDVPSRVNSSDVPSRVNSSDAPSRVNSSDVPSRVNSSDVSSRVHFVSRVNSSDVPSRVNSSDVPSRVNSRDAVSLDAVSRNSCNVIHLPFPHLT</sequence>